<gene>
    <name evidence="3" type="ORF">AABB24_035425</name>
</gene>
<reference evidence="3 4" key="1">
    <citation type="submission" date="2024-05" db="EMBL/GenBank/DDBJ databases">
        <title>De novo assembly of an allotetraploid wild potato.</title>
        <authorList>
            <person name="Hosaka A.J."/>
        </authorList>
    </citation>
    <scope>NUCLEOTIDE SEQUENCE [LARGE SCALE GENOMIC DNA]</scope>
    <source>
        <tissue evidence="3">Young leaves</tissue>
    </source>
</reference>
<feature type="compositionally biased region" description="Basic and acidic residues" evidence="1">
    <location>
        <begin position="126"/>
        <end position="138"/>
    </location>
</feature>
<dbReference type="InterPro" id="IPR029071">
    <property type="entry name" value="Ubiquitin-like_domsf"/>
</dbReference>
<feature type="region of interest" description="Disordered" evidence="1">
    <location>
        <begin position="114"/>
        <end position="145"/>
    </location>
</feature>
<evidence type="ECO:0000313" key="4">
    <source>
        <dbReference type="Proteomes" id="UP001627284"/>
    </source>
</evidence>
<dbReference type="SUPFAM" id="SSF54236">
    <property type="entry name" value="Ubiquitin-like"/>
    <property type="match status" value="1"/>
</dbReference>
<name>A0ABD2R874_9SOLN</name>
<keyword evidence="4" id="KW-1185">Reference proteome</keyword>
<evidence type="ECO:0000256" key="1">
    <source>
        <dbReference type="SAM" id="MobiDB-lite"/>
    </source>
</evidence>
<evidence type="ECO:0000259" key="2">
    <source>
        <dbReference type="PROSITE" id="PS50053"/>
    </source>
</evidence>
<evidence type="ECO:0000313" key="3">
    <source>
        <dbReference type="EMBL" id="KAL3327748.1"/>
    </source>
</evidence>
<dbReference type="AlphaFoldDB" id="A0ABD2R874"/>
<accession>A0ABD2R874</accession>
<feature type="non-terminal residue" evidence="3">
    <location>
        <position position="1"/>
    </location>
</feature>
<feature type="domain" description="Ubiquitin-like" evidence="2">
    <location>
        <begin position="39"/>
        <end position="108"/>
    </location>
</feature>
<dbReference type="InterPro" id="IPR000626">
    <property type="entry name" value="Ubiquitin-like_dom"/>
</dbReference>
<dbReference type="CDD" id="cd17039">
    <property type="entry name" value="Ubl_ubiquitin_like"/>
    <property type="match status" value="1"/>
</dbReference>
<dbReference type="PROSITE" id="PS50053">
    <property type="entry name" value="UBIQUITIN_2"/>
    <property type="match status" value="1"/>
</dbReference>
<protein>
    <recommendedName>
        <fullName evidence="2">Ubiquitin-like domain-containing protein</fullName>
    </recommendedName>
</protein>
<feature type="compositionally biased region" description="Basic residues" evidence="1">
    <location>
        <begin position="115"/>
        <end position="125"/>
    </location>
</feature>
<organism evidence="3 4">
    <name type="scientific">Solanum stoloniferum</name>
    <dbReference type="NCBI Taxonomy" id="62892"/>
    <lineage>
        <taxon>Eukaryota</taxon>
        <taxon>Viridiplantae</taxon>
        <taxon>Streptophyta</taxon>
        <taxon>Embryophyta</taxon>
        <taxon>Tracheophyta</taxon>
        <taxon>Spermatophyta</taxon>
        <taxon>Magnoliopsida</taxon>
        <taxon>eudicotyledons</taxon>
        <taxon>Gunneridae</taxon>
        <taxon>Pentapetalae</taxon>
        <taxon>asterids</taxon>
        <taxon>lamiids</taxon>
        <taxon>Solanales</taxon>
        <taxon>Solanaceae</taxon>
        <taxon>Solanoideae</taxon>
        <taxon>Solaneae</taxon>
        <taxon>Solanum</taxon>
    </lineage>
</organism>
<proteinExistence type="predicted"/>
<comment type="caution">
    <text evidence="3">The sequence shown here is derived from an EMBL/GenBank/DDBJ whole genome shotgun (WGS) entry which is preliminary data.</text>
</comment>
<dbReference type="EMBL" id="JBJKTR010000021">
    <property type="protein sequence ID" value="KAL3327748.1"/>
    <property type="molecule type" value="Genomic_DNA"/>
</dbReference>
<dbReference type="Gene3D" id="3.10.20.90">
    <property type="entry name" value="Phosphatidylinositol 3-kinase Catalytic Subunit, Chain A, domain 1"/>
    <property type="match status" value="1"/>
</dbReference>
<dbReference type="Proteomes" id="UP001627284">
    <property type="component" value="Unassembled WGS sequence"/>
</dbReference>
<sequence>VKLGSNKIRFFKKMFSSSSSSSTNPSLRVKIPVTGEGKLTINVKSPTSEMYTEVKEADKVKDLEKLIKKAWGDNDNYISLYYKSIKMKSDHLLSFYNLRDGSIITVSLLAEPPPPHHHRLHHKSKSSCETKKNAKFQEETSSSSNGEINGCESFLFHMAKMSSQFCSSIFSTH</sequence>